<evidence type="ECO:0000313" key="12">
    <source>
        <dbReference type="Proteomes" id="UP001553715"/>
    </source>
</evidence>
<reference evidence="11 12" key="1">
    <citation type="submission" date="2024-06" db="EMBL/GenBank/DDBJ databases">
        <title>The Natural Products Discovery Center: Release of the First 8490 Sequenced Strains for Exploring Actinobacteria Biosynthetic Diversity.</title>
        <authorList>
            <person name="Kalkreuter E."/>
            <person name="Kautsar S.A."/>
            <person name="Yang D."/>
            <person name="Bader C.D."/>
            <person name="Teijaro C.N."/>
            <person name="Fluegel L."/>
            <person name="Davis C.M."/>
            <person name="Simpson J.R."/>
            <person name="Lauterbach L."/>
            <person name="Steele A.D."/>
            <person name="Gui C."/>
            <person name="Meng S."/>
            <person name="Li G."/>
            <person name="Viehrig K."/>
            <person name="Ye F."/>
            <person name="Su P."/>
            <person name="Kiefer A.F."/>
            <person name="Nichols A."/>
            <person name="Cepeda A.J."/>
            <person name="Yan W."/>
            <person name="Fan B."/>
            <person name="Jiang Y."/>
            <person name="Adhikari A."/>
            <person name="Zheng C.-J."/>
            <person name="Schuster L."/>
            <person name="Cowan T.M."/>
            <person name="Smanski M.J."/>
            <person name="Chevrette M.G."/>
            <person name="De Carvalho L.P.S."/>
            <person name="Shen B."/>
        </authorList>
    </citation>
    <scope>NUCLEOTIDE SEQUENCE [LARGE SCALE GENOMIC DNA]</scope>
    <source>
        <strain evidence="11 12">NPDC077434</strain>
    </source>
</reference>
<evidence type="ECO:0000259" key="10">
    <source>
        <dbReference type="PROSITE" id="PS51186"/>
    </source>
</evidence>
<evidence type="ECO:0000256" key="9">
    <source>
        <dbReference type="RuleBase" id="RU365045"/>
    </source>
</evidence>
<comment type="similarity">
    <text evidence="3 9">Belongs to the acetyltransferase family. EctA subfamily.</text>
</comment>
<dbReference type="Pfam" id="PF00583">
    <property type="entry name" value="Acetyltransf_1"/>
    <property type="match status" value="1"/>
</dbReference>
<dbReference type="PROSITE" id="PS51186">
    <property type="entry name" value="GNAT"/>
    <property type="match status" value="1"/>
</dbReference>
<accession>A0ABV3LI21</accession>
<evidence type="ECO:0000256" key="8">
    <source>
        <dbReference type="ARBA" id="ARBA00048924"/>
    </source>
</evidence>
<proteinExistence type="inferred from homology"/>
<evidence type="ECO:0000256" key="2">
    <source>
        <dbReference type="ARBA" id="ARBA00004978"/>
    </source>
</evidence>
<comment type="catalytic activity">
    <reaction evidence="8 9">
        <text>L-2,4-diaminobutanoate + acetyl-CoA = (2S)-4-acetamido-2-aminobutanoate + CoA + H(+)</text>
        <dbReference type="Rhea" id="RHEA:16901"/>
        <dbReference type="ChEBI" id="CHEBI:15378"/>
        <dbReference type="ChEBI" id="CHEBI:57287"/>
        <dbReference type="ChEBI" id="CHEBI:57288"/>
        <dbReference type="ChEBI" id="CHEBI:58761"/>
        <dbReference type="ChEBI" id="CHEBI:58929"/>
        <dbReference type="EC" id="2.3.1.178"/>
    </reaction>
</comment>
<dbReference type="CDD" id="cd04301">
    <property type="entry name" value="NAT_SF"/>
    <property type="match status" value="1"/>
</dbReference>
<dbReference type="EMBL" id="JBFBMH010000009">
    <property type="protein sequence ID" value="MEW1975022.1"/>
    <property type="molecule type" value="Genomic_DNA"/>
</dbReference>
<protein>
    <recommendedName>
        <fullName evidence="5 9">L-2,4-diaminobutyric acid acetyltransferase</fullName>
        <shortName evidence="9">DABA acetyltransferase</shortName>
        <ecNumber evidence="4 9">2.3.1.178</ecNumber>
    </recommendedName>
</protein>
<keyword evidence="6 9" id="KW-0808">Transferase</keyword>
<name>A0ABV3LI21_9MICO</name>
<comment type="pathway">
    <text evidence="2 9">Amine and polyamine biosynthesis; ectoine biosynthesis; L-ectoine from L-aspartate 4-semialdehyde: step 2/3.</text>
</comment>
<dbReference type="EC" id="2.3.1.178" evidence="4 9"/>
<comment type="function">
    <text evidence="1 9">Catalyzes the acetylation of L-2,4-diaminobutyrate (DABA) to gamma-N-acetyl-alpha,gamma-diaminobutyric acid (ADABA) with acetyl coenzyme A.</text>
</comment>
<organism evidence="11 12">
    <name type="scientific">Microbacterium profundi</name>
    <dbReference type="NCBI Taxonomy" id="450380"/>
    <lineage>
        <taxon>Bacteria</taxon>
        <taxon>Bacillati</taxon>
        <taxon>Actinomycetota</taxon>
        <taxon>Actinomycetes</taxon>
        <taxon>Micrococcales</taxon>
        <taxon>Microbacteriaceae</taxon>
        <taxon>Microbacterium</taxon>
    </lineage>
</organism>
<sequence>MTSPGSLEPSTSVQATHIDARSGEASLIRPPRVDEGIELWRIARDSQTLDLNSSYAYVLYARDFASTCRIALIGGEPAGFVIGYRRPSDPSCLFIWQVAVDERFRGLRLAGRMLDDLLHDQTALPPVRSLQTTITDDNAASQQTFRSLAQRWNDAPMVVTPLFESAHLTHPSDAAHHEPERLYEIGPSM</sequence>
<dbReference type="Gene3D" id="3.40.630.30">
    <property type="match status" value="1"/>
</dbReference>
<evidence type="ECO:0000313" key="11">
    <source>
        <dbReference type="EMBL" id="MEW1975022.1"/>
    </source>
</evidence>
<evidence type="ECO:0000256" key="7">
    <source>
        <dbReference type="ARBA" id="ARBA00023315"/>
    </source>
</evidence>
<dbReference type="InterPro" id="IPR016181">
    <property type="entry name" value="Acyl_CoA_acyltransferase"/>
</dbReference>
<gene>
    <name evidence="9 11" type="primary">ectA</name>
    <name evidence="11" type="ORF">AB0301_08115</name>
</gene>
<dbReference type="SUPFAM" id="SSF55729">
    <property type="entry name" value="Acyl-CoA N-acyltransferases (Nat)"/>
    <property type="match status" value="1"/>
</dbReference>
<feature type="domain" description="N-acetyltransferase" evidence="10">
    <location>
        <begin position="26"/>
        <end position="169"/>
    </location>
</feature>
<comment type="caution">
    <text evidence="11">The sequence shown here is derived from an EMBL/GenBank/DDBJ whole genome shotgun (WGS) entry which is preliminary data.</text>
</comment>
<dbReference type="NCBIfam" id="TIGR02406">
    <property type="entry name" value="ectoine_EctA"/>
    <property type="match status" value="1"/>
</dbReference>
<evidence type="ECO:0000256" key="3">
    <source>
        <dbReference type="ARBA" id="ARBA00010712"/>
    </source>
</evidence>
<dbReference type="GO" id="GO:0033816">
    <property type="term" value="F:diaminobutyrate acetyltransferase activity"/>
    <property type="evidence" value="ECO:0007669"/>
    <property type="project" value="UniProtKB-EC"/>
</dbReference>
<evidence type="ECO:0000256" key="6">
    <source>
        <dbReference type="ARBA" id="ARBA00022679"/>
    </source>
</evidence>
<dbReference type="InterPro" id="IPR000182">
    <property type="entry name" value="GNAT_dom"/>
</dbReference>
<keyword evidence="7 9" id="KW-0012">Acyltransferase</keyword>
<evidence type="ECO:0000256" key="1">
    <source>
        <dbReference type="ARBA" id="ARBA00003741"/>
    </source>
</evidence>
<dbReference type="Proteomes" id="UP001553715">
    <property type="component" value="Unassembled WGS sequence"/>
</dbReference>
<evidence type="ECO:0000256" key="5">
    <source>
        <dbReference type="ARBA" id="ARBA00017935"/>
    </source>
</evidence>
<evidence type="ECO:0000256" key="4">
    <source>
        <dbReference type="ARBA" id="ARBA00012355"/>
    </source>
</evidence>
<dbReference type="InterPro" id="IPR012772">
    <property type="entry name" value="Ectoine_EctA"/>
</dbReference>
<keyword evidence="12" id="KW-1185">Reference proteome</keyword>